<name>A0A1S9PBJ0_9SPHI</name>
<gene>
    <name evidence="2" type="ORF">BC343_11650</name>
</gene>
<feature type="domain" description="MobA/VirD2-like nuclease" evidence="1">
    <location>
        <begin position="45"/>
        <end position="151"/>
    </location>
</feature>
<dbReference type="AlphaFoldDB" id="A0A1S9PBJ0"/>
<sequence>MVAVIHQSSSLRNALNYNEHKVKAGVAACLEAGYYPVGPEDLNFYQKLRGLEMLAELNQRTKHNCLHVSLNFDPSEKLSDEVLKSIAEAYLEKIGFGGQPYLLYKHEDAGHPHLHLVTTNIKADGSAIRMNYLGKNKSEPARKAIEQLFGLVQADKRQQRQVLGAKPVNAARVAYGKSATKQAVSNVLVKVLKEYKYASLAELNAVLRQYNIVADRGEENSRVFRHGGLVYRVLDEEGNKVGVPIKASLFFQDATLKFLQERFEVNKAAKDDPKVKTRLKNMVDRYFLNGDKSLDGLVAALKSQSVDMVLRRNDEGLFYGVTYVDHQSKMVFNGSALGKAYSANALRERCLNMGANEGKKQNGKVARVGVGGYANGNKERQFLTEFGVRSGGGNIPASGLVDVLFDTGSTHEGMDWELKRTKKKKKKLRLSPG</sequence>
<comment type="caution">
    <text evidence="2">The sequence shown here is derived from an EMBL/GenBank/DDBJ whole genome shotgun (WGS) entry which is preliminary data.</text>
</comment>
<dbReference type="OrthoDB" id="915634at2"/>
<dbReference type="EMBL" id="MBTF01000034">
    <property type="protein sequence ID" value="OOQ58281.1"/>
    <property type="molecule type" value="Genomic_DNA"/>
</dbReference>
<accession>A0A1S9PBJ0</accession>
<dbReference type="InterPro" id="IPR005094">
    <property type="entry name" value="Endonuclease_MobA/VirD2"/>
</dbReference>
<dbReference type="RefSeq" id="WP_078350029.1">
    <property type="nucleotide sequence ID" value="NZ_MBTF01000034.1"/>
</dbReference>
<dbReference type="Proteomes" id="UP000189739">
    <property type="component" value="Unassembled WGS sequence"/>
</dbReference>
<keyword evidence="3" id="KW-1185">Reference proteome</keyword>
<proteinExistence type="predicted"/>
<dbReference type="STRING" id="1792845.BC343_11650"/>
<evidence type="ECO:0000259" key="1">
    <source>
        <dbReference type="Pfam" id="PF03432"/>
    </source>
</evidence>
<organism evidence="2 3">
    <name type="scientific">Mucilaginibacter pedocola</name>
    <dbReference type="NCBI Taxonomy" id="1792845"/>
    <lineage>
        <taxon>Bacteria</taxon>
        <taxon>Pseudomonadati</taxon>
        <taxon>Bacteroidota</taxon>
        <taxon>Sphingobacteriia</taxon>
        <taxon>Sphingobacteriales</taxon>
        <taxon>Sphingobacteriaceae</taxon>
        <taxon>Mucilaginibacter</taxon>
    </lineage>
</organism>
<reference evidence="2 3" key="1">
    <citation type="submission" date="2016-07" db="EMBL/GenBank/DDBJ databases">
        <title>Genomic analysis of zinc-resistant bacterium Mucilaginibacter pedocola TBZ30.</title>
        <authorList>
            <person name="Huang J."/>
            <person name="Tang J."/>
        </authorList>
    </citation>
    <scope>NUCLEOTIDE SEQUENCE [LARGE SCALE GENOMIC DNA]</scope>
    <source>
        <strain evidence="2 3">TBZ30</strain>
    </source>
</reference>
<dbReference type="Pfam" id="PF03432">
    <property type="entry name" value="Relaxase"/>
    <property type="match status" value="1"/>
</dbReference>
<evidence type="ECO:0000313" key="3">
    <source>
        <dbReference type="Proteomes" id="UP000189739"/>
    </source>
</evidence>
<evidence type="ECO:0000313" key="2">
    <source>
        <dbReference type="EMBL" id="OOQ58281.1"/>
    </source>
</evidence>
<protein>
    <recommendedName>
        <fullName evidence="1">MobA/VirD2-like nuclease domain-containing protein</fullName>
    </recommendedName>
</protein>